<evidence type="ECO:0000256" key="1">
    <source>
        <dbReference type="SAM" id="MobiDB-lite"/>
    </source>
</evidence>
<gene>
    <name evidence="2" type="ORF">DSL72_001940</name>
</gene>
<evidence type="ECO:0000313" key="3">
    <source>
        <dbReference type="Proteomes" id="UP000672032"/>
    </source>
</evidence>
<feature type="region of interest" description="Disordered" evidence="1">
    <location>
        <begin position="336"/>
        <end position="360"/>
    </location>
</feature>
<keyword evidence="3" id="KW-1185">Reference proteome</keyword>
<reference evidence="2" key="1">
    <citation type="submission" date="2020-10" db="EMBL/GenBank/DDBJ databases">
        <title>Genome Sequence of Monilinia vaccinii-corymbosi Sheds Light on Mummy Berry Disease Infection of Blueberry and Mating Type.</title>
        <authorList>
            <person name="Yow A.G."/>
            <person name="Zhang Y."/>
            <person name="Bansal K."/>
            <person name="Eacker S.M."/>
            <person name="Sullivan S."/>
            <person name="Liachko I."/>
            <person name="Cubeta M.A."/>
            <person name="Rollins J.A."/>
            <person name="Ashrafi H."/>
        </authorList>
    </citation>
    <scope>NUCLEOTIDE SEQUENCE</scope>
    <source>
        <strain evidence="2">RL-1</strain>
    </source>
</reference>
<name>A0A8A3PB80_9HELO</name>
<sequence>MPRPRSKRMRDLCKALGFDNIESSELRKKMDIFVRDQKLPVMVIKSSNDPEAENWQKDSAPMMKMPLSYGRRAPRNPPDTMTVPDFIVRIFKNITSIFALKIYHRFYNQSKLQKQTNVLNNNLNLNNEPSQDSDGELLIPSKSRNLQTRAQLPQNDYTSLTTAVSSNADVEPSEMGHNREITDSSNIKMLRSDTHLEDPILHTRLLKPKDDQEKMRDFISKPLLEDKGAAWADQSNFEPDHYILRFMHEFMYYNTDQNNMDVMNFMGLFYDVPSLQVRGNIINDNTLKSQLINRVRKLVASLVSSGLLKRSCGTGPVSRTKELDEAWEQRNQLWSQPVDETESHSLQSRDTFTMPPSPDGDEYITQGLESSLDRISQSRRTVTFDENALAQNAAPRLETTILNSMQDDFPIGSPQMCNSQSTFTPPVNPIARESIVKLESIQPAMLPPQPQIQRQMEEQSSEDDTPLATFSNDINFVLLAQQKFDFECPLIFNIAELENVSLSSFISKFAQRVGVKEQKIKGLKFTILLGDNRSEKVVKGEERRWEQVVEIIGDLWKYSQVQWTNNPRMKSKACKILTERFE</sequence>
<dbReference type="Proteomes" id="UP000672032">
    <property type="component" value="Chromosome 3"/>
</dbReference>
<protein>
    <submittedName>
        <fullName evidence="2">Uncharacterized protein</fullName>
    </submittedName>
</protein>
<dbReference type="OrthoDB" id="3524448at2759"/>
<dbReference type="EMBL" id="CP063407">
    <property type="protein sequence ID" value="QSZ32366.1"/>
    <property type="molecule type" value="Genomic_DNA"/>
</dbReference>
<dbReference type="AlphaFoldDB" id="A0A8A3PB80"/>
<proteinExistence type="predicted"/>
<accession>A0A8A3PB80</accession>
<evidence type="ECO:0000313" key="2">
    <source>
        <dbReference type="EMBL" id="QSZ32366.1"/>
    </source>
</evidence>
<organism evidence="2 3">
    <name type="scientific">Monilinia vaccinii-corymbosi</name>
    <dbReference type="NCBI Taxonomy" id="61207"/>
    <lineage>
        <taxon>Eukaryota</taxon>
        <taxon>Fungi</taxon>
        <taxon>Dikarya</taxon>
        <taxon>Ascomycota</taxon>
        <taxon>Pezizomycotina</taxon>
        <taxon>Leotiomycetes</taxon>
        <taxon>Helotiales</taxon>
        <taxon>Sclerotiniaceae</taxon>
        <taxon>Monilinia</taxon>
    </lineage>
</organism>